<accession>A0A919GJF9</accession>
<dbReference type="PROSITE" id="PS50110">
    <property type="entry name" value="RESPONSE_REGULATORY"/>
    <property type="match status" value="1"/>
</dbReference>
<reference evidence="7" key="2">
    <citation type="submission" date="2020-09" db="EMBL/GenBank/DDBJ databases">
        <authorList>
            <person name="Sun Q."/>
            <person name="Zhou Y."/>
        </authorList>
    </citation>
    <scope>NUCLEOTIDE SEQUENCE</scope>
    <source>
        <strain evidence="7">CGMCC 4.7403</strain>
    </source>
</reference>
<dbReference type="GO" id="GO:0003677">
    <property type="term" value="F:DNA binding"/>
    <property type="evidence" value="ECO:0007669"/>
    <property type="project" value="UniProtKB-KW"/>
</dbReference>
<keyword evidence="3" id="KW-0804">Transcription</keyword>
<protein>
    <submittedName>
        <fullName evidence="7">Uncharacterized protein</fullName>
    </submittedName>
</protein>
<dbReference type="EMBL" id="BNAT01000005">
    <property type="protein sequence ID" value="GHH85684.1"/>
    <property type="molecule type" value="Genomic_DNA"/>
</dbReference>
<dbReference type="SMART" id="SM00421">
    <property type="entry name" value="HTH_LUXR"/>
    <property type="match status" value="1"/>
</dbReference>
<dbReference type="GO" id="GO:0006355">
    <property type="term" value="P:regulation of DNA-templated transcription"/>
    <property type="evidence" value="ECO:0007669"/>
    <property type="project" value="InterPro"/>
</dbReference>
<keyword evidence="2" id="KW-0238">DNA-binding</keyword>
<dbReference type="PANTHER" id="PTHR44688">
    <property type="entry name" value="DNA-BINDING TRANSCRIPTIONAL ACTIVATOR DEVR_DOSR"/>
    <property type="match status" value="1"/>
</dbReference>
<evidence type="ECO:0000313" key="7">
    <source>
        <dbReference type="EMBL" id="GHH85684.1"/>
    </source>
</evidence>
<evidence type="ECO:0000256" key="3">
    <source>
        <dbReference type="ARBA" id="ARBA00023163"/>
    </source>
</evidence>
<comment type="caution">
    <text evidence="4">Lacks conserved residue(s) required for the propagation of feature annotation.</text>
</comment>
<evidence type="ECO:0000256" key="2">
    <source>
        <dbReference type="ARBA" id="ARBA00023125"/>
    </source>
</evidence>
<dbReference type="SUPFAM" id="SSF52172">
    <property type="entry name" value="CheY-like"/>
    <property type="match status" value="1"/>
</dbReference>
<dbReference type="SUPFAM" id="SSF46894">
    <property type="entry name" value="C-terminal effector domain of the bipartite response regulators"/>
    <property type="match status" value="1"/>
</dbReference>
<evidence type="ECO:0000256" key="1">
    <source>
        <dbReference type="ARBA" id="ARBA00023015"/>
    </source>
</evidence>
<dbReference type="Gene3D" id="3.40.50.2300">
    <property type="match status" value="1"/>
</dbReference>
<dbReference type="InterPro" id="IPR000792">
    <property type="entry name" value="Tscrpt_reg_LuxR_C"/>
</dbReference>
<keyword evidence="8" id="KW-1185">Reference proteome</keyword>
<dbReference type="PANTHER" id="PTHR44688:SF16">
    <property type="entry name" value="DNA-BINDING TRANSCRIPTIONAL ACTIVATOR DEVR_DOSR"/>
    <property type="match status" value="1"/>
</dbReference>
<organism evidence="7 8">
    <name type="scientific">Streptomyces capitiformicae</name>
    <dbReference type="NCBI Taxonomy" id="2014920"/>
    <lineage>
        <taxon>Bacteria</taxon>
        <taxon>Bacillati</taxon>
        <taxon>Actinomycetota</taxon>
        <taxon>Actinomycetes</taxon>
        <taxon>Kitasatosporales</taxon>
        <taxon>Streptomycetaceae</taxon>
        <taxon>Streptomyces</taxon>
    </lineage>
</organism>
<proteinExistence type="predicted"/>
<dbReference type="PROSITE" id="PS50043">
    <property type="entry name" value="HTH_LUXR_2"/>
    <property type="match status" value="1"/>
</dbReference>
<dbReference type="InterPro" id="IPR016032">
    <property type="entry name" value="Sig_transdc_resp-reg_C-effctor"/>
</dbReference>
<name>A0A919GJF9_9ACTN</name>
<dbReference type="PROSITE" id="PS00622">
    <property type="entry name" value="HTH_LUXR_1"/>
    <property type="match status" value="1"/>
</dbReference>
<evidence type="ECO:0000259" key="6">
    <source>
        <dbReference type="PROSITE" id="PS50110"/>
    </source>
</evidence>
<dbReference type="GO" id="GO:0000160">
    <property type="term" value="P:phosphorelay signal transduction system"/>
    <property type="evidence" value="ECO:0007669"/>
    <property type="project" value="InterPro"/>
</dbReference>
<dbReference type="AlphaFoldDB" id="A0A919GJF9"/>
<evidence type="ECO:0000256" key="4">
    <source>
        <dbReference type="PROSITE-ProRule" id="PRU00169"/>
    </source>
</evidence>
<dbReference type="Proteomes" id="UP000603227">
    <property type="component" value="Unassembled WGS sequence"/>
</dbReference>
<dbReference type="InterPro" id="IPR011006">
    <property type="entry name" value="CheY-like_superfamily"/>
</dbReference>
<gene>
    <name evidence="7" type="ORF">GCM10017771_19650</name>
</gene>
<comment type="caution">
    <text evidence="7">The sequence shown here is derived from an EMBL/GenBank/DDBJ whole genome shotgun (WGS) entry which is preliminary data.</text>
</comment>
<reference evidence="7" key="1">
    <citation type="journal article" date="2014" name="Int. J. Syst. Evol. Microbiol.">
        <title>Complete genome sequence of Corynebacterium casei LMG S-19264T (=DSM 44701T), isolated from a smear-ripened cheese.</title>
        <authorList>
            <consortium name="US DOE Joint Genome Institute (JGI-PGF)"/>
            <person name="Walter F."/>
            <person name="Albersmeier A."/>
            <person name="Kalinowski J."/>
            <person name="Ruckert C."/>
        </authorList>
    </citation>
    <scope>NUCLEOTIDE SEQUENCE</scope>
    <source>
        <strain evidence="7">CGMCC 4.7403</strain>
    </source>
</reference>
<dbReference type="InterPro" id="IPR001789">
    <property type="entry name" value="Sig_transdc_resp-reg_receiver"/>
</dbReference>
<keyword evidence="1" id="KW-0805">Transcription regulation</keyword>
<dbReference type="CDD" id="cd06170">
    <property type="entry name" value="LuxR_C_like"/>
    <property type="match status" value="1"/>
</dbReference>
<evidence type="ECO:0000313" key="8">
    <source>
        <dbReference type="Proteomes" id="UP000603227"/>
    </source>
</evidence>
<evidence type="ECO:0000259" key="5">
    <source>
        <dbReference type="PROSITE" id="PS50043"/>
    </source>
</evidence>
<dbReference type="Pfam" id="PF00196">
    <property type="entry name" value="GerE"/>
    <property type="match status" value="1"/>
</dbReference>
<feature type="domain" description="HTH luxR-type" evidence="5">
    <location>
        <begin position="60"/>
        <end position="125"/>
    </location>
</feature>
<sequence>MVVLTSYGSQGDVVRAMEAGARGYILKAGPPEELFRAVRAAAGGGMALAPEVAGHLADPLADPGAALTEREIQVVRLLARGHSNRAIAASLYLTEATIKTHLVRVYRKLGTENRASTVSEAVRRGLLELG</sequence>
<dbReference type="PRINTS" id="PR00038">
    <property type="entry name" value="HTHLUXR"/>
</dbReference>
<feature type="domain" description="Response regulatory" evidence="6">
    <location>
        <begin position="1"/>
        <end position="42"/>
    </location>
</feature>